<dbReference type="EnsemblPlants" id="TuG1812G0200002989.01.T01">
    <property type="protein sequence ID" value="TuG1812G0200002989.01.T01.cds349893"/>
    <property type="gene ID" value="TuG1812G0200002989.01"/>
</dbReference>
<evidence type="ECO:0000313" key="1">
    <source>
        <dbReference type="EnsemblPlants" id="TuG1812G0200002989.01.T01.cds349893"/>
    </source>
</evidence>
<reference evidence="2" key="1">
    <citation type="journal article" date="2013" name="Nature">
        <title>Draft genome of the wheat A-genome progenitor Triticum urartu.</title>
        <authorList>
            <person name="Ling H.Q."/>
            <person name="Zhao S."/>
            <person name="Liu D."/>
            <person name="Wang J."/>
            <person name="Sun H."/>
            <person name="Zhang C."/>
            <person name="Fan H."/>
            <person name="Li D."/>
            <person name="Dong L."/>
            <person name="Tao Y."/>
            <person name="Gao C."/>
            <person name="Wu H."/>
            <person name="Li Y."/>
            <person name="Cui Y."/>
            <person name="Guo X."/>
            <person name="Zheng S."/>
            <person name="Wang B."/>
            <person name="Yu K."/>
            <person name="Liang Q."/>
            <person name="Yang W."/>
            <person name="Lou X."/>
            <person name="Chen J."/>
            <person name="Feng M."/>
            <person name="Jian J."/>
            <person name="Zhang X."/>
            <person name="Luo G."/>
            <person name="Jiang Y."/>
            <person name="Liu J."/>
            <person name="Wang Z."/>
            <person name="Sha Y."/>
            <person name="Zhang B."/>
            <person name="Wu H."/>
            <person name="Tang D."/>
            <person name="Shen Q."/>
            <person name="Xue P."/>
            <person name="Zou S."/>
            <person name="Wang X."/>
            <person name="Liu X."/>
            <person name="Wang F."/>
            <person name="Yang Y."/>
            <person name="An X."/>
            <person name="Dong Z."/>
            <person name="Zhang K."/>
            <person name="Zhang X."/>
            <person name="Luo M.C."/>
            <person name="Dvorak J."/>
            <person name="Tong Y."/>
            <person name="Wang J."/>
            <person name="Yang H."/>
            <person name="Li Z."/>
            <person name="Wang D."/>
            <person name="Zhang A."/>
            <person name="Wang J."/>
        </authorList>
    </citation>
    <scope>NUCLEOTIDE SEQUENCE</scope>
    <source>
        <strain evidence="2">cv. G1812</strain>
    </source>
</reference>
<reference evidence="1" key="2">
    <citation type="submission" date="2018-03" db="EMBL/GenBank/DDBJ databases">
        <title>The Triticum urartu genome reveals the dynamic nature of wheat genome evolution.</title>
        <authorList>
            <person name="Ling H."/>
            <person name="Ma B."/>
            <person name="Shi X."/>
            <person name="Liu H."/>
            <person name="Dong L."/>
            <person name="Sun H."/>
            <person name="Cao Y."/>
            <person name="Gao Q."/>
            <person name="Zheng S."/>
            <person name="Li Y."/>
            <person name="Yu Y."/>
            <person name="Du H."/>
            <person name="Qi M."/>
            <person name="Li Y."/>
            <person name="Yu H."/>
            <person name="Cui Y."/>
            <person name="Wang N."/>
            <person name="Chen C."/>
            <person name="Wu H."/>
            <person name="Zhao Y."/>
            <person name="Zhang J."/>
            <person name="Li Y."/>
            <person name="Zhou W."/>
            <person name="Zhang B."/>
            <person name="Hu W."/>
            <person name="Eijk M."/>
            <person name="Tang J."/>
            <person name="Witsenboer H."/>
            <person name="Zhao S."/>
            <person name="Li Z."/>
            <person name="Zhang A."/>
            <person name="Wang D."/>
            <person name="Liang C."/>
        </authorList>
    </citation>
    <scope>NUCLEOTIDE SEQUENCE [LARGE SCALE GENOMIC DNA]</scope>
    <source>
        <strain evidence="1">cv. G1812</strain>
    </source>
</reference>
<keyword evidence="2" id="KW-1185">Reference proteome</keyword>
<dbReference type="Proteomes" id="UP000015106">
    <property type="component" value="Chromosome 2"/>
</dbReference>
<dbReference type="AlphaFoldDB" id="A0A8R7PEU6"/>
<protein>
    <submittedName>
        <fullName evidence="1">Uncharacterized protein</fullName>
    </submittedName>
</protein>
<accession>A0A8R7PEU6</accession>
<reference evidence="1" key="3">
    <citation type="submission" date="2022-06" db="UniProtKB">
        <authorList>
            <consortium name="EnsemblPlants"/>
        </authorList>
    </citation>
    <scope>IDENTIFICATION</scope>
</reference>
<name>A0A8R7PEU6_TRIUA</name>
<organism evidence="1 2">
    <name type="scientific">Triticum urartu</name>
    <name type="common">Red wild einkorn</name>
    <name type="synonym">Crithodium urartu</name>
    <dbReference type="NCBI Taxonomy" id="4572"/>
    <lineage>
        <taxon>Eukaryota</taxon>
        <taxon>Viridiplantae</taxon>
        <taxon>Streptophyta</taxon>
        <taxon>Embryophyta</taxon>
        <taxon>Tracheophyta</taxon>
        <taxon>Spermatophyta</taxon>
        <taxon>Magnoliopsida</taxon>
        <taxon>Liliopsida</taxon>
        <taxon>Poales</taxon>
        <taxon>Poaceae</taxon>
        <taxon>BOP clade</taxon>
        <taxon>Pooideae</taxon>
        <taxon>Triticodae</taxon>
        <taxon>Triticeae</taxon>
        <taxon>Triticinae</taxon>
        <taxon>Triticum</taxon>
    </lineage>
</organism>
<dbReference type="Gramene" id="TuG1812G0200002989.01.T01">
    <property type="protein sequence ID" value="TuG1812G0200002989.01.T01.cds349893"/>
    <property type="gene ID" value="TuG1812G0200002989.01"/>
</dbReference>
<evidence type="ECO:0000313" key="2">
    <source>
        <dbReference type="Proteomes" id="UP000015106"/>
    </source>
</evidence>
<proteinExistence type="predicted"/>
<sequence length="77" mass="8347">QLFVCRPSFQYRPFLQRALEVDVDGVASAAALKLAQSNPVQLLSIYMTMAASLLSSSPAGSPVLRTMNTSSWTTPTR</sequence>